<gene>
    <name evidence="2" type="ORF">POSPLADRAFT_1147141</name>
</gene>
<organism evidence="2 3">
    <name type="scientific">Postia placenta MAD-698-R-SB12</name>
    <dbReference type="NCBI Taxonomy" id="670580"/>
    <lineage>
        <taxon>Eukaryota</taxon>
        <taxon>Fungi</taxon>
        <taxon>Dikarya</taxon>
        <taxon>Basidiomycota</taxon>
        <taxon>Agaricomycotina</taxon>
        <taxon>Agaricomycetes</taxon>
        <taxon>Polyporales</taxon>
        <taxon>Adustoporiaceae</taxon>
        <taxon>Rhodonia</taxon>
    </lineage>
</organism>
<dbReference type="Pfam" id="PF02661">
    <property type="entry name" value="Fic"/>
    <property type="match status" value="1"/>
</dbReference>
<protein>
    <recommendedName>
        <fullName evidence="1">Fido domain-containing protein</fullName>
    </recommendedName>
</protein>
<sequence>MPTHAIRLARLFTAEYARRVNMQLVSPAATQVMRPQALESALARPLIASVNEPQRPAAHLAAQLSHSIITERPFLHGNKRTGNLQAAFFLANEYIRARGTPGLADEGKVGVVYAHVAQLANRQIEAAASKLMR</sequence>
<dbReference type="OrthoDB" id="3049701at2759"/>
<evidence type="ECO:0000313" key="3">
    <source>
        <dbReference type="Proteomes" id="UP000194127"/>
    </source>
</evidence>
<reference evidence="2 3" key="1">
    <citation type="submission" date="2017-04" db="EMBL/GenBank/DDBJ databases">
        <title>Genome Sequence of the Model Brown-Rot Fungus Postia placenta SB12.</title>
        <authorList>
            <consortium name="DOE Joint Genome Institute"/>
            <person name="Gaskell J."/>
            <person name="Kersten P."/>
            <person name="Larrondo L.F."/>
            <person name="Canessa P."/>
            <person name="Martinez D."/>
            <person name="Hibbett D."/>
            <person name="Schmoll M."/>
            <person name="Kubicek C.P."/>
            <person name="Martinez A.T."/>
            <person name="Yadav J."/>
            <person name="Master E."/>
            <person name="Magnuson J.K."/>
            <person name="James T."/>
            <person name="Yaver D."/>
            <person name="Berka R."/>
            <person name="Labutti K."/>
            <person name="Lipzen A."/>
            <person name="Aerts A."/>
            <person name="Barry K."/>
            <person name="Henrissat B."/>
            <person name="Blanchette R."/>
            <person name="Grigoriev I."/>
            <person name="Cullen D."/>
        </authorList>
    </citation>
    <scope>NUCLEOTIDE SEQUENCE [LARGE SCALE GENOMIC DNA]</scope>
    <source>
        <strain evidence="2 3">MAD-698-R-SB12</strain>
    </source>
</reference>
<evidence type="ECO:0000313" key="2">
    <source>
        <dbReference type="EMBL" id="OSX61217.1"/>
    </source>
</evidence>
<dbReference type="InterPro" id="IPR003812">
    <property type="entry name" value="Fido"/>
</dbReference>
<dbReference type="GeneID" id="36330975"/>
<dbReference type="RefSeq" id="XP_024338011.1">
    <property type="nucleotide sequence ID" value="XM_024486026.1"/>
</dbReference>
<evidence type="ECO:0000259" key="1">
    <source>
        <dbReference type="PROSITE" id="PS51459"/>
    </source>
</evidence>
<dbReference type="AlphaFoldDB" id="A0A1X6MXZ5"/>
<keyword evidence="3" id="KW-1185">Reference proteome</keyword>
<accession>A0A1X6MXZ5</accession>
<dbReference type="STRING" id="670580.A0A1X6MXZ5"/>
<dbReference type="Proteomes" id="UP000194127">
    <property type="component" value="Unassembled WGS sequence"/>
</dbReference>
<dbReference type="InterPro" id="IPR053737">
    <property type="entry name" value="Type_II_TA_Toxin"/>
</dbReference>
<dbReference type="EMBL" id="KZ110599">
    <property type="protein sequence ID" value="OSX61217.1"/>
    <property type="molecule type" value="Genomic_DNA"/>
</dbReference>
<dbReference type="PROSITE" id="PS51459">
    <property type="entry name" value="FIDO"/>
    <property type="match status" value="1"/>
</dbReference>
<feature type="domain" description="Fido" evidence="1">
    <location>
        <begin position="1"/>
        <end position="133"/>
    </location>
</feature>
<proteinExistence type="predicted"/>
<name>A0A1X6MXZ5_9APHY</name>
<dbReference type="Gene3D" id="1.20.120.1870">
    <property type="entry name" value="Fic/DOC protein, Fido domain"/>
    <property type="match status" value="1"/>
</dbReference>